<feature type="active site" description="Proton acceptor" evidence="12">
    <location>
        <position position="580"/>
    </location>
</feature>
<dbReference type="HAMAP" id="MF_03107">
    <property type="entry name" value="3_ketoreductase"/>
    <property type="match status" value="1"/>
</dbReference>
<dbReference type="PANTHER" id="PTHR43086:SF2">
    <property type="entry name" value="HYDROXYSTEROID DEHYDROGENASE-LIKE PROTEIN 1"/>
    <property type="match status" value="1"/>
</dbReference>
<evidence type="ECO:0000256" key="5">
    <source>
        <dbReference type="ARBA" id="ARBA00022832"/>
    </source>
</evidence>
<feature type="compositionally biased region" description="Low complexity" evidence="13">
    <location>
        <begin position="84"/>
        <end position="107"/>
    </location>
</feature>
<feature type="compositionally biased region" description="Polar residues" evidence="13">
    <location>
        <begin position="149"/>
        <end position="169"/>
    </location>
</feature>
<comment type="caution">
    <text evidence="14">The sequence shown here is derived from an EMBL/GenBank/DDBJ whole genome shotgun (WGS) entry which is preliminary data.</text>
</comment>
<comment type="similarity">
    <text evidence="12">Belongs to the short-chain dehydrogenases/reductases (SDR) family.</text>
</comment>
<keyword evidence="7 12" id="KW-1133">Transmembrane helix</keyword>
<proteinExistence type="inferred from homology"/>
<dbReference type="UniPathway" id="UPA00094"/>
<evidence type="ECO:0000256" key="13">
    <source>
        <dbReference type="SAM" id="MobiDB-lite"/>
    </source>
</evidence>
<dbReference type="OrthoDB" id="5545019at2759"/>
<keyword evidence="11 12" id="KW-0275">Fatty acid biosynthesis</keyword>
<keyword evidence="3 12" id="KW-0812">Transmembrane</keyword>
<dbReference type="PROSITE" id="PS00061">
    <property type="entry name" value="ADH_SHORT"/>
    <property type="match status" value="1"/>
</dbReference>
<dbReference type="GO" id="GO:0141040">
    <property type="term" value="F:very-long-chain 3-oxoacyl-CoA reductase activity"/>
    <property type="evidence" value="ECO:0007669"/>
    <property type="project" value="UniProtKB-EC"/>
</dbReference>
<dbReference type="Pfam" id="PF00106">
    <property type="entry name" value="adh_short"/>
    <property type="match status" value="1"/>
</dbReference>
<keyword evidence="4 12" id="KW-0256">Endoplasmic reticulum</keyword>
<keyword evidence="10 12" id="KW-0472">Membrane</keyword>
<dbReference type="InterPro" id="IPR002347">
    <property type="entry name" value="SDR_fam"/>
</dbReference>
<feature type="region of interest" description="Disordered" evidence="13">
    <location>
        <begin position="37"/>
        <end position="257"/>
    </location>
</feature>
<organism evidence="14 15">
    <name type="scientific">Ophiocordyceps camponoti-rufipedis</name>
    <dbReference type="NCBI Taxonomy" id="2004952"/>
    <lineage>
        <taxon>Eukaryota</taxon>
        <taxon>Fungi</taxon>
        <taxon>Dikarya</taxon>
        <taxon>Ascomycota</taxon>
        <taxon>Pezizomycotina</taxon>
        <taxon>Sordariomycetes</taxon>
        <taxon>Hypocreomycetidae</taxon>
        <taxon>Hypocreales</taxon>
        <taxon>Ophiocordycipitaceae</taxon>
        <taxon>Ophiocordyceps</taxon>
    </lineage>
</organism>
<evidence type="ECO:0000256" key="10">
    <source>
        <dbReference type="ARBA" id="ARBA00023136"/>
    </source>
</evidence>
<dbReference type="FunFam" id="3.40.50.720:FF:000317">
    <property type="entry name" value="Very-long-chain 3-oxoacyl-CoA reductase"/>
    <property type="match status" value="1"/>
</dbReference>
<keyword evidence="6 12" id="KW-0521">NADP</keyword>
<dbReference type="InterPro" id="IPR036291">
    <property type="entry name" value="NAD(P)-bd_dom_sf"/>
</dbReference>
<evidence type="ECO:0000256" key="12">
    <source>
        <dbReference type="HAMAP-Rule" id="MF_03107"/>
    </source>
</evidence>
<dbReference type="Gene3D" id="3.40.50.720">
    <property type="entry name" value="NAD(P)-binding Rossmann-like Domain"/>
    <property type="match status" value="1"/>
</dbReference>
<dbReference type="EC" id="1.1.1.330" evidence="12"/>
<comment type="subcellular location">
    <subcellularLocation>
        <location evidence="12">Endoplasmic reticulum membrane</location>
        <topology evidence="12">Single-pass membrane protein</topology>
    </subcellularLocation>
</comment>
<keyword evidence="5 12" id="KW-0276">Fatty acid metabolism</keyword>
<evidence type="ECO:0000256" key="8">
    <source>
        <dbReference type="ARBA" id="ARBA00023002"/>
    </source>
</evidence>
<evidence type="ECO:0000256" key="2">
    <source>
        <dbReference type="ARBA" id="ARBA00022516"/>
    </source>
</evidence>
<dbReference type="EMBL" id="NJES01000312">
    <property type="protein sequence ID" value="PHH73875.1"/>
    <property type="molecule type" value="Genomic_DNA"/>
</dbReference>
<dbReference type="PRINTS" id="PR00081">
    <property type="entry name" value="GDHRDH"/>
</dbReference>
<evidence type="ECO:0000256" key="4">
    <source>
        <dbReference type="ARBA" id="ARBA00022824"/>
    </source>
</evidence>
<dbReference type="STRING" id="2004952.A0A2C5YWE8"/>
<dbReference type="GO" id="GO:0030497">
    <property type="term" value="P:fatty acid elongation"/>
    <property type="evidence" value="ECO:0007669"/>
    <property type="project" value="UniProtKB-UniRule"/>
</dbReference>
<evidence type="ECO:0000313" key="15">
    <source>
        <dbReference type="Proteomes" id="UP000226431"/>
    </source>
</evidence>
<accession>A0A2C5YWE8</accession>
<evidence type="ECO:0000256" key="1">
    <source>
        <dbReference type="ARBA" id="ARBA00005194"/>
    </source>
</evidence>
<comment type="pathway">
    <text evidence="1">Lipid metabolism; fatty acid biosynthesis.</text>
</comment>
<dbReference type="CDD" id="cd05356">
    <property type="entry name" value="17beta-HSD1_like_SDR_c"/>
    <property type="match status" value="1"/>
</dbReference>
<evidence type="ECO:0000313" key="14">
    <source>
        <dbReference type="EMBL" id="PHH73875.1"/>
    </source>
</evidence>
<evidence type="ECO:0000256" key="7">
    <source>
        <dbReference type="ARBA" id="ARBA00022989"/>
    </source>
</evidence>
<evidence type="ECO:0000256" key="6">
    <source>
        <dbReference type="ARBA" id="ARBA00022857"/>
    </source>
</evidence>
<evidence type="ECO:0000256" key="3">
    <source>
        <dbReference type="ARBA" id="ARBA00022692"/>
    </source>
</evidence>
<sequence length="703" mass="75068">MRAINLVAALCLTSNSMGPSLATGKVIDREHHQGKTFGARQADGALPANPISGKKPEEHAAMNSIDEDAQGCEVPEHKPAGTPSQVVAAAGTSSTSSAGQGSQPTSADKIPGTTPADVGSQKPPKKPDNGTVSEPNPLDETLGKFPANDGSQTSPAQPENGVSQPTPVNENPDENATKPQDQAPKPNPAENPIESTPDENTIETSPMRPQDQAPKPNPAENPIESTPEDDASNKIPSEAVPPPPNEENKPDNSSCLRRAHVGPRKKWNFYDGLLTIGALNGDTCDEECTKNAVKFEKQCRDAVNPDNCALVLDLLAAPDEDLFAEAQVSPLAPGGRVAAACVLAFRRNTDVTQVCCASPLVSSFSSFSKMEHIQQILSRLPPVVQLTLAGVGALCLGSKLLSLMQLVLSFSVCNGVDLRKYGKPGSWAVVTGASDGLGKEFATQLAAKGFNLVLVSRTQAKLDTLAAEIQKKYVAKGVQVKTLAMDFAEDDDADYKTLGEIISGLDVAILINNVGQSHSMPVKFLETPREELQNIVTINCVGTLKVTQVVAPILKARRRGLILTMGSFAGWTPTPYLATYSGSKAFLQQWNSAMAAELADDNVDAHFILSHLVTSNMSKIRRPSLLVPTARNFVSSALAKIGLGGYQGAPNTYAPWWSHSAMLWVIENIPGVNSRLTIEQNKKMHVDIRKRALRKRERDAKSQ</sequence>
<keyword evidence="9 12" id="KW-0443">Lipid metabolism</keyword>
<evidence type="ECO:0000256" key="9">
    <source>
        <dbReference type="ARBA" id="ARBA00023098"/>
    </source>
</evidence>
<protein>
    <recommendedName>
        <fullName evidence="12">Very-long-chain 3-oxoacyl-CoA reductase</fullName>
        <ecNumber evidence="12">1.1.1.330</ecNumber>
    </recommendedName>
    <alternativeName>
        <fullName evidence="12">3-ketoacyl-CoA reductase</fullName>
        <shortName evidence="12">3-ketoreductase</shortName>
        <shortName evidence="12">KAR</shortName>
    </alternativeName>
    <alternativeName>
        <fullName evidence="12">Microsomal beta-keto-reductase</fullName>
    </alternativeName>
</protein>
<dbReference type="GO" id="GO:0030148">
    <property type="term" value="P:sphingolipid biosynthetic process"/>
    <property type="evidence" value="ECO:0007669"/>
    <property type="project" value="UniProtKB-ARBA"/>
</dbReference>
<dbReference type="PANTHER" id="PTHR43086">
    <property type="entry name" value="VERY-LONG-CHAIN 3-OXOOACYL-COA REDUCTASE"/>
    <property type="match status" value="1"/>
</dbReference>
<dbReference type="Proteomes" id="UP000226431">
    <property type="component" value="Unassembled WGS sequence"/>
</dbReference>
<comment type="catalytic activity">
    <reaction evidence="12">
        <text>a very-long-chain (3R)-3-hydroxyacyl-CoA + NADP(+) = a very-long-chain 3-oxoacyl-CoA + NADPH + H(+)</text>
        <dbReference type="Rhea" id="RHEA:48680"/>
        <dbReference type="ChEBI" id="CHEBI:15378"/>
        <dbReference type="ChEBI" id="CHEBI:57783"/>
        <dbReference type="ChEBI" id="CHEBI:58349"/>
        <dbReference type="ChEBI" id="CHEBI:85440"/>
        <dbReference type="ChEBI" id="CHEBI:90725"/>
        <dbReference type="EC" id="1.1.1.330"/>
    </reaction>
</comment>
<comment type="function">
    <text evidence="12">Component of the microsomal membrane bound fatty acid elongation system, which produces the 26-carbon very long-chain fatty acids (VLCFA) from palmitate. Catalyzes the reduction of the 3-ketoacyl-CoA intermediate that is formed in each cycle of fatty acid elongation. VLCFAs serve as precursors for ceramide and sphingolipids.</text>
</comment>
<dbReference type="InterPro" id="IPR027533">
    <property type="entry name" value="3_ketoreductase_fungal"/>
</dbReference>
<keyword evidence="15" id="KW-1185">Reference proteome</keyword>
<keyword evidence="2 12" id="KW-0444">Lipid biosynthesis</keyword>
<dbReference type="GO" id="GO:0005789">
    <property type="term" value="C:endoplasmic reticulum membrane"/>
    <property type="evidence" value="ECO:0007669"/>
    <property type="project" value="UniProtKB-SubCell"/>
</dbReference>
<name>A0A2C5YWE8_9HYPO</name>
<evidence type="ECO:0000256" key="11">
    <source>
        <dbReference type="ARBA" id="ARBA00023160"/>
    </source>
</evidence>
<keyword evidence="8 12" id="KW-0560">Oxidoreductase</keyword>
<dbReference type="AlphaFoldDB" id="A0A2C5YWE8"/>
<dbReference type="InterPro" id="IPR020904">
    <property type="entry name" value="Sc_DH/Rdtase_CS"/>
</dbReference>
<dbReference type="SUPFAM" id="SSF51735">
    <property type="entry name" value="NAD(P)-binding Rossmann-fold domains"/>
    <property type="match status" value="1"/>
</dbReference>
<gene>
    <name evidence="14" type="ORF">CDD80_3523</name>
</gene>
<feature type="binding site" evidence="12">
    <location>
        <position position="567"/>
    </location>
    <ligand>
        <name>substrate</name>
    </ligand>
</feature>
<reference evidence="14 15" key="1">
    <citation type="submission" date="2017-06" db="EMBL/GenBank/DDBJ databases">
        <title>Ant-infecting Ophiocordyceps genomes reveal a high diversity of potential behavioral manipulation genes and a possible major role for enterotoxins.</title>
        <authorList>
            <person name="De Bekker C."/>
            <person name="Evans H.C."/>
            <person name="Brachmann A."/>
            <person name="Hughes D.P."/>
        </authorList>
    </citation>
    <scope>NUCLEOTIDE SEQUENCE [LARGE SCALE GENOMIC DNA]</scope>
    <source>
        <strain evidence="14 15">Map16</strain>
    </source>
</reference>
<dbReference type="GO" id="GO:0045703">
    <property type="term" value="F:ketoreductase activity"/>
    <property type="evidence" value="ECO:0007669"/>
    <property type="project" value="UniProtKB-UniRule"/>
</dbReference>